<reference evidence="1" key="1">
    <citation type="submission" date="2024-06" db="EMBL/GenBank/DDBJ databases">
        <authorList>
            <person name="Liu X."/>
            <person name="Lenzi L."/>
            <person name="Haldenby T S."/>
            <person name="Uol C."/>
        </authorList>
    </citation>
    <scope>NUCLEOTIDE SEQUENCE</scope>
</reference>
<sequence>MAVSERCRTALKVIEASLREDHAKSDVGKFACNNPLLVDGKRPTVLEEVELLDTFATYFSFKSDEEIKIRTFYEIFPIEKEIAPENLVFLTKLASLAICVGIAPLLDLTGIWLKIRSSQLFASLSSFPPAGQSVHILYNTVAQFMMAIVSDLLSIPGINCGPGCVGAGVVSSVAKVTSDHPLMELHSHSPVFADAFLSGLTLIYGFHPSLGSVLSSSDPALTPVSKPPVRIIHCLLGWLQNSLRSHSKSSHHSSSHSVATSWTSVDWSVVIRRCKFPVLQAAHFPVEQFLTFCPPIPICLAWWTVFAPLHSGFNFSLGHNCQSEEREEVAKESLTLQKHVADLHYDLLQCMLETASTSSSAGHRHGGSATSGSSAFLNWFIPCSRKLERTKEYFYLEALVHCVREQYSTPSRKAGSELKETGDAAEPLENGTELMFIRFSEFIQVAWSSGRIRNLSADEFSKLLSPLSGHRLISLIRSRLKR</sequence>
<accession>A0AAV2TFJ8</accession>
<evidence type="ECO:0000313" key="2">
    <source>
        <dbReference type="Proteomes" id="UP001497525"/>
    </source>
</evidence>
<dbReference type="PANTHER" id="PTHR14540:SF2">
    <property type="entry name" value="INTEGRATOR COMPLEX SUBUNIT 15"/>
    <property type="match status" value="1"/>
</dbReference>
<dbReference type="Pfam" id="PF14964">
    <property type="entry name" value="INTS15"/>
    <property type="match status" value="1"/>
</dbReference>
<gene>
    <name evidence="1" type="ORF">CDAUBV1_LOCUS9129</name>
</gene>
<dbReference type="PANTHER" id="PTHR14540">
    <property type="entry name" value="INTEGRATOR COMPLEX SUBUNIT 15"/>
    <property type="match status" value="1"/>
</dbReference>
<name>A0AAV2TFJ8_CALDB</name>
<comment type="caution">
    <text evidence="1">The sequence shown here is derived from an EMBL/GenBank/DDBJ whole genome shotgun (WGS) entry which is preliminary data.</text>
</comment>
<dbReference type="InterPro" id="IPR027844">
    <property type="entry name" value="INTS15"/>
</dbReference>
<protein>
    <submittedName>
        <fullName evidence="1">Uncharacterized protein</fullName>
    </submittedName>
</protein>
<dbReference type="AlphaFoldDB" id="A0AAV2TFJ8"/>
<dbReference type="EMBL" id="CAXLJL010000245">
    <property type="protein sequence ID" value="CAL5135062.1"/>
    <property type="molecule type" value="Genomic_DNA"/>
</dbReference>
<organism evidence="1 2">
    <name type="scientific">Calicophoron daubneyi</name>
    <name type="common">Rumen fluke</name>
    <name type="synonym">Paramphistomum daubneyi</name>
    <dbReference type="NCBI Taxonomy" id="300641"/>
    <lineage>
        <taxon>Eukaryota</taxon>
        <taxon>Metazoa</taxon>
        <taxon>Spiralia</taxon>
        <taxon>Lophotrochozoa</taxon>
        <taxon>Platyhelminthes</taxon>
        <taxon>Trematoda</taxon>
        <taxon>Digenea</taxon>
        <taxon>Plagiorchiida</taxon>
        <taxon>Pronocephalata</taxon>
        <taxon>Paramphistomoidea</taxon>
        <taxon>Paramphistomidae</taxon>
        <taxon>Calicophoron</taxon>
    </lineage>
</organism>
<proteinExistence type="predicted"/>
<evidence type="ECO:0000313" key="1">
    <source>
        <dbReference type="EMBL" id="CAL5135062.1"/>
    </source>
</evidence>
<dbReference type="Proteomes" id="UP001497525">
    <property type="component" value="Unassembled WGS sequence"/>
</dbReference>